<evidence type="ECO:0000256" key="1">
    <source>
        <dbReference type="ARBA" id="ARBA00023015"/>
    </source>
</evidence>
<dbReference type="RefSeq" id="WP_350411107.1">
    <property type="nucleotide sequence ID" value="NZ_JBEOKT010000003.1"/>
</dbReference>
<dbReference type="InterPro" id="IPR016032">
    <property type="entry name" value="Sig_transdc_resp-reg_C-effctor"/>
</dbReference>
<dbReference type="Gene3D" id="1.10.10.10">
    <property type="entry name" value="Winged helix-like DNA-binding domain superfamily/Winged helix DNA-binding domain"/>
    <property type="match status" value="1"/>
</dbReference>
<organism evidence="5 6">
    <name type="scientific">Pontibacter populi</name>
    <dbReference type="NCBI Taxonomy" id="890055"/>
    <lineage>
        <taxon>Bacteria</taxon>
        <taxon>Pseudomonadati</taxon>
        <taxon>Bacteroidota</taxon>
        <taxon>Cytophagia</taxon>
        <taxon>Cytophagales</taxon>
        <taxon>Hymenobacteraceae</taxon>
        <taxon>Pontibacter</taxon>
    </lineage>
</organism>
<dbReference type="SUPFAM" id="SSF55785">
    <property type="entry name" value="PYP-like sensor domain (PAS domain)"/>
    <property type="match status" value="1"/>
</dbReference>
<name>A0ABV1RRU7_9BACT</name>
<feature type="domain" description="HTH luxR-type" evidence="4">
    <location>
        <begin position="170"/>
        <end position="235"/>
    </location>
</feature>
<keyword evidence="2" id="KW-0238">DNA-binding</keyword>
<dbReference type="SUPFAM" id="SSF46894">
    <property type="entry name" value="C-terminal effector domain of the bipartite response regulators"/>
    <property type="match status" value="1"/>
</dbReference>
<sequence>MKQTDSLPDTNNKLITLDERMQQKIADIAAVADHLPAVVIIHNFQKNMTVEYISPRGTRELGFTVEQIREMGEEYHAKFFNPEDMPDQIAKMTDLLQKNSDDEIASLFQQVRASEDHPWAWHLTTIKILMRDDEGKVLLTIALAFPIDPLHHVTSKVTRLLDENNFLRKNYNRYSRLSEREREILKHISLGKSASESAEELFISVSTVETHRRNLKKKLDTSSFFELTQYARAFDLI</sequence>
<dbReference type="CDD" id="cd06170">
    <property type="entry name" value="LuxR_C_like"/>
    <property type="match status" value="1"/>
</dbReference>
<evidence type="ECO:0000313" key="6">
    <source>
        <dbReference type="Proteomes" id="UP001476807"/>
    </source>
</evidence>
<comment type="caution">
    <text evidence="5">The sequence shown here is derived from an EMBL/GenBank/DDBJ whole genome shotgun (WGS) entry which is preliminary data.</text>
</comment>
<accession>A0ABV1RRU7</accession>
<evidence type="ECO:0000256" key="3">
    <source>
        <dbReference type="ARBA" id="ARBA00023163"/>
    </source>
</evidence>
<proteinExistence type="predicted"/>
<keyword evidence="6" id="KW-1185">Reference proteome</keyword>
<dbReference type="InterPro" id="IPR035965">
    <property type="entry name" value="PAS-like_dom_sf"/>
</dbReference>
<gene>
    <name evidence="5" type="ORF">ABS362_04420</name>
</gene>
<keyword evidence="1" id="KW-0805">Transcription regulation</keyword>
<reference evidence="5 6" key="1">
    <citation type="submission" date="2024-06" db="EMBL/GenBank/DDBJ databases">
        <title>Pontibacter populi HYL7-15.</title>
        <authorList>
            <person name="Kim M.K."/>
        </authorList>
    </citation>
    <scope>NUCLEOTIDE SEQUENCE [LARGE SCALE GENOMIC DNA]</scope>
    <source>
        <strain evidence="5 6">HYL7-15</strain>
    </source>
</reference>
<keyword evidence="3" id="KW-0804">Transcription</keyword>
<evidence type="ECO:0000313" key="5">
    <source>
        <dbReference type="EMBL" id="MER2996777.1"/>
    </source>
</evidence>
<dbReference type="EMBL" id="JBEOKT010000003">
    <property type="protein sequence ID" value="MER2996777.1"/>
    <property type="molecule type" value="Genomic_DNA"/>
</dbReference>
<dbReference type="PROSITE" id="PS50043">
    <property type="entry name" value="HTH_LUXR_2"/>
    <property type="match status" value="1"/>
</dbReference>
<dbReference type="Pfam" id="PF00196">
    <property type="entry name" value="GerE"/>
    <property type="match status" value="1"/>
</dbReference>
<dbReference type="SMART" id="SM00421">
    <property type="entry name" value="HTH_LUXR"/>
    <property type="match status" value="1"/>
</dbReference>
<evidence type="ECO:0000256" key="2">
    <source>
        <dbReference type="ARBA" id="ARBA00023125"/>
    </source>
</evidence>
<dbReference type="Gene3D" id="3.30.450.20">
    <property type="entry name" value="PAS domain"/>
    <property type="match status" value="1"/>
</dbReference>
<dbReference type="Proteomes" id="UP001476807">
    <property type="component" value="Unassembled WGS sequence"/>
</dbReference>
<dbReference type="InterPro" id="IPR036388">
    <property type="entry name" value="WH-like_DNA-bd_sf"/>
</dbReference>
<dbReference type="PANTHER" id="PTHR44688:SF16">
    <property type="entry name" value="DNA-BINDING TRANSCRIPTIONAL ACTIVATOR DEVR_DOSR"/>
    <property type="match status" value="1"/>
</dbReference>
<protein>
    <submittedName>
        <fullName evidence="5">Helix-turn-helix transcriptional regulator</fullName>
    </submittedName>
</protein>
<dbReference type="InterPro" id="IPR000792">
    <property type="entry name" value="Tscrpt_reg_LuxR_C"/>
</dbReference>
<evidence type="ECO:0000259" key="4">
    <source>
        <dbReference type="PROSITE" id="PS50043"/>
    </source>
</evidence>
<dbReference type="PANTHER" id="PTHR44688">
    <property type="entry name" value="DNA-BINDING TRANSCRIPTIONAL ACTIVATOR DEVR_DOSR"/>
    <property type="match status" value="1"/>
</dbReference>
<dbReference type="PRINTS" id="PR00038">
    <property type="entry name" value="HTHLUXR"/>
</dbReference>